<gene>
    <name evidence="2" type="ORF">FSW04_02000</name>
</gene>
<keyword evidence="1 2" id="KW-0808">Transferase</keyword>
<dbReference type="EMBL" id="CP042430">
    <property type="protein sequence ID" value="QEC50612.1"/>
    <property type="molecule type" value="Genomic_DNA"/>
</dbReference>
<dbReference type="Gene3D" id="3.30.1540.10">
    <property type="entry name" value="formyl-coa transferase, domain 3"/>
    <property type="match status" value="1"/>
</dbReference>
<dbReference type="AlphaFoldDB" id="A0A5B8UD73"/>
<dbReference type="SUPFAM" id="SSF89796">
    <property type="entry name" value="CoA-transferase family III (CaiB/BaiF)"/>
    <property type="match status" value="1"/>
</dbReference>
<dbReference type="InterPro" id="IPR003673">
    <property type="entry name" value="CoA-Trfase_fam_III"/>
</dbReference>
<evidence type="ECO:0000256" key="1">
    <source>
        <dbReference type="ARBA" id="ARBA00022679"/>
    </source>
</evidence>
<dbReference type="OrthoDB" id="9797653at2"/>
<dbReference type="PANTHER" id="PTHR48207:SF4">
    <property type="entry name" value="BLL6097 PROTEIN"/>
    <property type="match status" value="1"/>
</dbReference>
<dbReference type="PANTHER" id="PTHR48207">
    <property type="entry name" value="SUCCINATE--HYDROXYMETHYLGLUTARATE COA-TRANSFERASE"/>
    <property type="match status" value="1"/>
</dbReference>
<evidence type="ECO:0000313" key="3">
    <source>
        <dbReference type="Proteomes" id="UP000321805"/>
    </source>
</evidence>
<accession>A0A5B8UD73</accession>
<dbReference type="KEGG" id="bsol:FSW04_02000"/>
<dbReference type="InterPro" id="IPR023606">
    <property type="entry name" value="CoA-Trfase_III_dom_1_sf"/>
</dbReference>
<protein>
    <submittedName>
        <fullName evidence="2">CoA transferase</fullName>
    </submittedName>
</protein>
<sequence length="387" mass="41421">MGPYTTQMMAAMGADVVKVEAPGGDIIRHIGDGRHPGMGPIFLAANHGKRSIALDLKDPGARDVVLALVTRADVFVTNMRPAALGRLGLTHDALREDHPRLVHCTLPGFGSAGPYRDHAAYDDVIQAISGTAAVQGGDGEPAYIKSSIADKIVGLVALGAINAALVQQATTGRGQAVEVPMFEAMAAFTLLELQGGHVFDPPRGPTGYARVASPNRRPYRTQDGHIAVMIYTDKQWLAFFDLIGRPELGDDPRFRTIRERTENIDELYGLLAEALPSRTSTAWLEDFQRLGVAAVPVLGIDELLADPHLEAVGLMQEIEHPTEGRLRLARMAPSFSATEPVPLRPAPRLGEHSLEVLGELGLAPDAIDALVARGAVVVPELSRPPRA</sequence>
<name>A0A5B8UD73_9ACTN</name>
<reference evidence="2 3" key="1">
    <citation type="journal article" date="2018" name="J. Microbiol.">
        <title>Baekduia soli gen. nov., sp. nov., a novel bacterium isolated from the soil of Baekdu Mountain and proposal of a novel family name, Baekduiaceae fam. nov.</title>
        <authorList>
            <person name="An D.S."/>
            <person name="Siddiqi M.Z."/>
            <person name="Kim K.H."/>
            <person name="Yu H.S."/>
            <person name="Im W.T."/>
        </authorList>
    </citation>
    <scope>NUCLEOTIDE SEQUENCE [LARGE SCALE GENOMIC DNA]</scope>
    <source>
        <strain evidence="2 3">BR7-21</strain>
    </source>
</reference>
<dbReference type="InterPro" id="IPR050483">
    <property type="entry name" value="CoA-transferase_III_domain"/>
</dbReference>
<proteinExistence type="predicted"/>
<dbReference type="GO" id="GO:0008410">
    <property type="term" value="F:CoA-transferase activity"/>
    <property type="evidence" value="ECO:0007669"/>
    <property type="project" value="TreeGrafter"/>
</dbReference>
<keyword evidence="3" id="KW-1185">Reference proteome</keyword>
<dbReference type="Proteomes" id="UP000321805">
    <property type="component" value="Chromosome"/>
</dbReference>
<dbReference type="InterPro" id="IPR044855">
    <property type="entry name" value="CoA-Trfase_III_dom3_sf"/>
</dbReference>
<organism evidence="2 3">
    <name type="scientific">Baekduia soli</name>
    <dbReference type="NCBI Taxonomy" id="496014"/>
    <lineage>
        <taxon>Bacteria</taxon>
        <taxon>Bacillati</taxon>
        <taxon>Actinomycetota</taxon>
        <taxon>Thermoleophilia</taxon>
        <taxon>Solirubrobacterales</taxon>
        <taxon>Baekduiaceae</taxon>
        <taxon>Baekduia</taxon>
    </lineage>
</organism>
<dbReference type="Gene3D" id="3.40.50.10540">
    <property type="entry name" value="Crotonobetainyl-coa:carnitine coa-transferase, domain 1"/>
    <property type="match status" value="1"/>
</dbReference>
<evidence type="ECO:0000313" key="2">
    <source>
        <dbReference type="EMBL" id="QEC50612.1"/>
    </source>
</evidence>
<dbReference type="Pfam" id="PF02515">
    <property type="entry name" value="CoA_transf_3"/>
    <property type="match status" value="1"/>
</dbReference>